<reference evidence="5" key="2">
    <citation type="submission" date="2025-08" db="UniProtKB">
        <authorList>
            <consortium name="Ensembl"/>
        </authorList>
    </citation>
    <scope>IDENTIFICATION</scope>
</reference>
<dbReference type="AlphaFoldDB" id="A0A673UCG3"/>
<accession>A0A673UCG3</accession>
<evidence type="ECO:0000313" key="5">
    <source>
        <dbReference type="Ensembl" id="ENSSSUP00005023228.1"/>
    </source>
</evidence>
<dbReference type="InterPro" id="IPR027417">
    <property type="entry name" value="P-loop_NTPase"/>
</dbReference>
<dbReference type="Ensembl" id="ENSSSUT00005026600.1">
    <property type="protein sequence ID" value="ENSSSUP00005023228.1"/>
    <property type="gene ID" value="ENSSSUG00005015124.1"/>
</dbReference>
<evidence type="ECO:0000259" key="4">
    <source>
        <dbReference type="PROSITE" id="PS51720"/>
    </source>
</evidence>
<dbReference type="GO" id="GO:0005525">
    <property type="term" value="F:GTP binding"/>
    <property type="evidence" value="ECO:0007669"/>
    <property type="project" value="UniProtKB-KW"/>
</dbReference>
<reference evidence="5 6" key="1">
    <citation type="submission" date="2019-05" db="EMBL/GenBank/DDBJ databases">
        <title>A Chromosome-scale Meerkat (S. suricatta) Genome Assembly.</title>
        <authorList>
            <person name="Dudchenko O."/>
            <person name="Lieberman Aiden E."/>
            <person name="Tung J."/>
            <person name="Barreiro L.B."/>
            <person name="Clutton-Brock T.H."/>
        </authorList>
    </citation>
    <scope>NUCLEOTIDE SEQUENCE [LARGE SCALE GENOMIC DNA]</scope>
</reference>
<keyword evidence="2" id="KW-0547">Nucleotide-binding</keyword>
<sequence length="594" mass="65862">LPPGSDMAAPQDNTLRIVLVGKTGSGKSATANTILGSRVFDSRIAARRCPKASREWKGRNLLVVDTPGLLDTRETLETTCREISQCVLYCCPGPHAIIMVLKLGRYTKEEQKTVELIKAVFGEQALKHMIVPQISWVLSCEIHRNRGASRSGPIGMAAHSPYYLHHETLGRIYFVSLPNGDTLPGKLCALTGAEDRLTPGSSSLRLVRVGKTGGGKSATGNSILGRPVFESKLGSQAVTRKCQAEAGTWDGRNILVVDTPPIFEAAVEQTQETYKNIGECYLLSAPGPHVLLLVTQLGRFTAQDTAAVRRVREVFGPGAMRHVVVLFTHKEDLMGESLDEYVASTDNHSLRSLVQECGRRYCAFNNRAAGEEQREQRAQLMAVVERLGRESQGAFHTNDLFFEAQRLQREGGGVHAEERYLTRVREHMEKQKRALTGSRGPWAFRALLAVKSWVISHEFHVCHRMQLTFSSYFADRPVSALILCPLGRLAGSVSGLDFCSWDHEFRAHIGYRVYLKTNKQQPCHLYVTALSEASPHGLIVACITRSDLQRTQLVVCRAPVRFHPHRLRVWFRPPALPNGALGMPTYNPILLASD</sequence>
<keyword evidence="3" id="KW-0342">GTP-binding</keyword>
<dbReference type="FunFam" id="3.40.50.300:FF:000366">
    <property type="entry name" value="GTPase, IMAP family member 2"/>
    <property type="match status" value="2"/>
</dbReference>
<proteinExistence type="inferred from homology"/>
<keyword evidence="6" id="KW-1185">Reference proteome</keyword>
<organism evidence="5 6">
    <name type="scientific">Suricata suricatta</name>
    <name type="common">Meerkat</name>
    <dbReference type="NCBI Taxonomy" id="37032"/>
    <lineage>
        <taxon>Eukaryota</taxon>
        <taxon>Metazoa</taxon>
        <taxon>Chordata</taxon>
        <taxon>Craniata</taxon>
        <taxon>Vertebrata</taxon>
        <taxon>Euteleostomi</taxon>
        <taxon>Mammalia</taxon>
        <taxon>Eutheria</taxon>
        <taxon>Laurasiatheria</taxon>
        <taxon>Carnivora</taxon>
        <taxon>Feliformia</taxon>
        <taxon>Herpestidae</taxon>
        <taxon>Suricata</taxon>
    </lineage>
</organism>
<dbReference type="OMA" id="VQNSKNR"/>
<evidence type="ECO:0000313" key="6">
    <source>
        <dbReference type="Proteomes" id="UP000472268"/>
    </source>
</evidence>
<dbReference type="Proteomes" id="UP000472268">
    <property type="component" value="Chromosome 2"/>
</dbReference>
<evidence type="ECO:0000256" key="1">
    <source>
        <dbReference type="ARBA" id="ARBA00008535"/>
    </source>
</evidence>
<dbReference type="PANTHER" id="PTHR10903">
    <property type="entry name" value="GTPASE, IMAP FAMILY MEMBER-RELATED"/>
    <property type="match status" value="1"/>
</dbReference>
<protein>
    <recommendedName>
        <fullName evidence="4">AIG1-type G domain-containing protein</fullName>
    </recommendedName>
</protein>
<reference evidence="5" key="3">
    <citation type="submission" date="2025-09" db="UniProtKB">
        <authorList>
            <consortium name="Ensembl"/>
        </authorList>
    </citation>
    <scope>IDENTIFICATION</scope>
</reference>
<name>A0A673UCG3_SURSU</name>
<dbReference type="InterPro" id="IPR006703">
    <property type="entry name" value="G_AIG1"/>
</dbReference>
<dbReference type="InterPro" id="IPR045058">
    <property type="entry name" value="GIMA/IAN/Toc"/>
</dbReference>
<dbReference type="SUPFAM" id="SSF52540">
    <property type="entry name" value="P-loop containing nucleoside triphosphate hydrolases"/>
    <property type="match status" value="2"/>
</dbReference>
<evidence type="ECO:0000256" key="2">
    <source>
        <dbReference type="ARBA" id="ARBA00022741"/>
    </source>
</evidence>
<dbReference type="Pfam" id="PF04548">
    <property type="entry name" value="AIG1"/>
    <property type="match status" value="2"/>
</dbReference>
<dbReference type="PANTHER" id="PTHR10903:SF69">
    <property type="entry name" value="GTPASE IMAP FAMILY MEMBER 5"/>
    <property type="match status" value="1"/>
</dbReference>
<feature type="domain" description="AIG1-type G" evidence="4">
    <location>
        <begin position="12"/>
        <end position="131"/>
    </location>
</feature>
<dbReference type="Gene3D" id="3.40.50.300">
    <property type="entry name" value="P-loop containing nucleotide triphosphate hydrolases"/>
    <property type="match status" value="2"/>
</dbReference>
<dbReference type="CDD" id="cd01852">
    <property type="entry name" value="AIG1"/>
    <property type="match status" value="1"/>
</dbReference>
<comment type="similarity">
    <text evidence="1">Belongs to the TRAFAC class TrmE-Era-EngA-EngB-Septin-like GTPase superfamily. AIG1/Toc34/Toc159-like paraseptin GTPase family. IAN subfamily.</text>
</comment>
<evidence type="ECO:0000256" key="3">
    <source>
        <dbReference type="ARBA" id="ARBA00023134"/>
    </source>
</evidence>
<feature type="domain" description="AIG1-type G" evidence="4">
    <location>
        <begin position="201"/>
        <end position="405"/>
    </location>
</feature>
<dbReference type="PROSITE" id="PS51720">
    <property type="entry name" value="G_AIG1"/>
    <property type="match status" value="2"/>
</dbReference>